<name>A0A239BNK0_9ACTN</name>
<dbReference type="AlphaFoldDB" id="A0A239BNK0"/>
<dbReference type="EMBL" id="FZOD01000003">
    <property type="protein sequence ID" value="SNS08614.1"/>
    <property type="molecule type" value="Genomic_DNA"/>
</dbReference>
<accession>A0A239BNK0</accession>
<reference evidence="1 2" key="1">
    <citation type="submission" date="2017-06" db="EMBL/GenBank/DDBJ databases">
        <authorList>
            <person name="Kim H.J."/>
            <person name="Triplett B.A."/>
        </authorList>
    </citation>
    <scope>NUCLEOTIDE SEQUENCE [LARGE SCALE GENOMIC DNA]</scope>
    <source>
        <strain evidence="1 2">CGMCC 4.2132</strain>
    </source>
</reference>
<evidence type="ECO:0000313" key="2">
    <source>
        <dbReference type="Proteomes" id="UP000198282"/>
    </source>
</evidence>
<gene>
    <name evidence="1" type="ORF">SAMN05216276_1003304</name>
</gene>
<proteinExistence type="predicted"/>
<organism evidence="1 2">
    <name type="scientific">Streptosporangium subroseum</name>
    <dbReference type="NCBI Taxonomy" id="106412"/>
    <lineage>
        <taxon>Bacteria</taxon>
        <taxon>Bacillati</taxon>
        <taxon>Actinomycetota</taxon>
        <taxon>Actinomycetes</taxon>
        <taxon>Streptosporangiales</taxon>
        <taxon>Streptosporangiaceae</taxon>
        <taxon>Streptosporangium</taxon>
    </lineage>
</organism>
<sequence>MPAPPARGLTVTTVAVDMLEVVTAPVGRAPEATAVFTIEPAFMSARVTTYAPVHVVEASGASLVTGHLITEGTPDRLEAVSLISIPLNVTLPVLTTR</sequence>
<keyword evidence="2" id="KW-1185">Reference proteome</keyword>
<dbReference type="Proteomes" id="UP000198282">
    <property type="component" value="Unassembled WGS sequence"/>
</dbReference>
<protein>
    <submittedName>
        <fullName evidence="1">Uncharacterized protein</fullName>
    </submittedName>
</protein>
<evidence type="ECO:0000313" key="1">
    <source>
        <dbReference type="EMBL" id="SNS08614.1"/>
    </source>
</evidence>